<dbReference type="EMBL" id="JBHSJB010000031">
    <property type="protein sequence ID" value="MFC5058182.1"/>
    <property type="molecule type" value="Genomic_DNA"/>
</dbReference>
<protein>
    <submittedName>
        <fullName evidence="2">Uncharacterized protein</fullName>
    </submittedName>
</protein>
<evidence type="ECO:0000313" key="3">
    <source>
        <dbReference type="Proteomes" id="UP001595833"/>
    </source>
</evidence>
<feature type="region of interest" description="Disordered" evidence="1">
    <location>
        <begin position="29"/>
        <end position="58"/>
    </location>
</feature>
<comment type="caution">
    <text evidence="2">The sequence shown here is derived from an EMBL/GenBank/DDBJ whole genome shotgun (WGS) entry which is preliminary data.</text>
</comment>
<keyword evidence="3" id="KW-1185">Reference proteome</keyword>
<accession>A0ABV9Y979</accession>
<name>A0ABV9Y979_9PSEU</name>
<evidence type="ECO:0000256" key="1">
    <source>
        <dbReference type="SAM" id="MobiDB-lite"/>
    </source>
</evidence>
<gene>
    <name evidence="2" type="ORF">ACFPFM_31100</name>
</gene>
<evidence type="ECO:0000313" key="2">
    <source>
        <dbReference type="EMBL" id="MFC5058182.1"/>
    </source>
</evidence>
<reference evidence="3" key="1">
    <citation type="journal article" date="2019" name="Int. J. Syst. Evol. Microbiol.">
        <title>The Global Catalogue of Microorganisms (GCM) 10K type strain sequencing project: providing services to taxonomists for standard genome sequencing and annotation.</title>
        <authorList>
            <consortium name="The Broad Institute Genomics Platform"/>
            <consortium name="The Broad Institute Genome Sequencing Center for Infectious Disease"/>
            <person name="Wu L."/>
            <person name="Ma J."/>
        </authorList>
    </citation>
    <scope>NUCLEOTIDE SEQUENCE [LARGE SCALE GENOMIC DNA]</scope>
    <source>
        <strain evidence="3">KCTC 12848</strain>
    </source>
</reference>
<dbReference type="RefSeq" id="WP_344037643.1">
    <property type="nucleotide sequence ID" value="NZ_BAAAKE010000008.1"/>
</dbReference>
<feature type="compositionally biased region" description="Basic and acidic residues" evidence="1">
    <location>
        <begin position="29"/>
        <end position="40"/>
    </location>
</feature>
<dbReference type="Proteomes" id="UP001595833">
    <property type="component" value="Unassembled WGS sequence"/>
</dbReference>
<sequence>MVDEDDVREMEKPEQDERLAEVRRDIAEAKADAADLRETNPDPFPDSDPPNEGGTPAN</sequence>
<proteinExistence type="predicted"/>
<organism evidence="2 3">
    <name type="scientific">Saccharothrix xinjiangensis</name>
    <dbReference type="NCBI Taxonomy" id="204798"/>
    <lineage>
        <taxon>Bacteria</taxon>
        <taxon>Bacillati</taxon>
        <taxon>Actinomycetota</taxon>
        <taxon>Actinomycetes</taxon>
        <taxon>Pseudonocardiales</taxon>
        <taxon>Pseudonocardiaceae</taxon>
        <taxon>Saccharothrix</taxon>
    </lineage>
</organism>